<dbReference type="PANTHER" id="PTHR11006">
    <property type="entry name" value="PROTEIN ARGININE N-METHYLTRANSFERASE"/>
    <property type="match status" value="1"/>
</dbReference>
<keyword evidence="1 7" id="KW-0489">Methyltransferase</keyword>
<reference evidence="9 10" key="1">
    <citation type="submission" date="2015-04" db="EMBL/GenBank/DDBJ databases">
        <authorList>
            <person name="Syromyatnikov M.Y."/>
            <person name="Popov V.N."/>
        </authorList>
    </citation>
    <scope>NUCLEOTIDE SEQUENCE [LARGE SCALE GENOMIC DNA]</scope>
</reference>
<dbReference type="GO" id="GO:0042054">
    <property type="term" value="F:histone methyltransferase activity"/>
    <property type="evidence" value="ECO:0007669"/>
    <property type="project" value="TreeGrafter"/>
</dbReference>
<dbReference type="InterPro" id="IPR025799">
    <property type="entry name" value="Arg_MeTrfase"/>
</dbReference>
<dbReference type="Proteomes" id="UP000183832">
    <property type="component" value="Unassembled WGS sequence"/>
</dbReference>
<dbReference type="EC" id="2.1.1.-" evidence="6"/>
<dbReference type="PIRSF" id="PIRSF036946">
    <property type="entry name" value="Arg_N-mtase"/>
    <property type="match status" value="1"/>
</dbReference>
<name>A0A1J1IAF7_9DIPT</name>
<evidence type="ECO:0000256" key="6">
    <source>
        <dbReference type="PIRNR" id="PIRNR036946"/>
    </source>
</evidence>
<dbReference type="Gene3D" id="2.70.160.11">
    <property type="entry name" value="Hnrnp arginine n-methyltransferase1"/>
    <property type="match status" value="2"/>
</dbReference>
<evidence type="ECO:0000256" key="5">
    <source>
        <dbReference type="ARBA" id="ARBA00025081"/>
    </source>
</evidence>
<dbReference type="InterPro" id="IPR014644">
    <property type="entry name" value="MeTrfase_PRMT7"/>
</dbReference>
<evidence type="ECO:0000256" key="1">
    <source>
        <dbReference type="ARBA" id="ARBA00022603"/>
    </source>
</evidence>
<dbReference type="Gene3D" id="3.40.50.150">
    <property type="entry name" value="Vaccinia Virus protein VP39"/>
    <property type="match status" value="2"/>
</dbReference>
<evidence type="ECO:0000256" key="3">
    <source>
        <dbReference type="ARBA" id="ARBA00022691"/>
    </source>
</evidence>
<keyword evidence="3 7" id="KW-0949">S-adenosyl-L-methionine</keyword>
<dbReference type="EMBL" id="CVRI01000044">
    <property type="protein sequence ID" value="CRK96556.1"/>
    <property type="molecule type" value="Genomic_DNA"/>
</dbReference>
<keyword evidence="2 7" id="KW-0808">Transferase</keyword>
<accession>A0A1J1IAF7</accession>
<dbReference type="GO" id="GO:0016274">
    <property type="term" value="F:protein-arginine N-methyltransferase activity"/>
    <property type="evidence" value="ECO:0007669"/>
    <property type="project" value="InterPro"/>
</dbReference>
<dbReference type="Pfam" id="PF06325">
    <property type="entry name" value="PrmA"/>
    <property type="match status" value="1"/>
</dbReference>
<comment type="function">
    <text evidence="5">Essential arginine methyltransferase that can both catalyze the formation of omega-N monomethylarginine (MMA) and symmetrical dimethylarginine (sDMA). Specifically mediates the symmetrical dimethylation of arginine residues in the small nuclear ribonucleoproteins SmD1 and SmD3.</text>
</comment>
<comment type="similarity">
    <text evidence="6">Belongs to the class I-like SAM-binding methyltransferase superfamily. Protein arginine N-methyltransferase family. PRMT7 subfamily.</text>
</comment>
<keyword evidence="4" id="KW-0677">Repeat</keyword>
<dbReference type="InterPro" id="IPR029063">
    <property type="entry name" value="SAM-dependent_MTases_sf"/>
</dbReference>
<keyword evidence="10" id="KW-1185">Reference proteome</keyword>
<dbReference type="GO" id="GO:0032259">
    <property type="term" value="P:methylation"/>
    <property type="evidence" value="ECO:0007669"/>
    <property type="project" value="UniProtKB-KW"/>
</dbReference>
<dbReference type="InterPro" id="IPR055135">
    <property type="entry name" value="PRMT_dom"/>
</dbReference>
<evidence type="ECO:0000313" key="9">
    <source>
        <dbReference type="EMBL" id="CRK96556.1"/>
    </source>
</evidence>
<dbReference type="OrthoDB" id="412876at2759"/>
<sequence>MDYYKPTSKDDSYDYYQEVARSAFADMLHDKERNEKYSLGIKAAIVEMKSQGRKANVLDIGTGTGLLAMLAAQHGADTVTTIEAFSPVSNFARQIISDNGFKDKIKIITKHSTKVKIGCGQDMEQKANILVAEVLDTELIGEGAISTYNHAHKYLMESSCICVPHSASIFVQIVDCPTVVNWNSLTLEGIKIPDDVLRCRGSPSIHDLQLSQLPTNSFKTLGSFFNICDVDFSGKTQIKSLERFTKQFQVERKGVANAIFFWWEIKMNSSGSILLNCAPYWNHPDCDLKNSEKNEIYLRNSIPWRDHWMQGVFYIQSRQSLKENSCAYVTACHDEFSWWFEVSQTASFDSSIERPLCTCIFHMANSRSRIMEMNKLKIESFDLPKTGCLLFLGDHSLLGLQATLQTDAKIYIFQSHPLCIKSMKNFIESNNLQERVQLIFDLNNISEPITQIIADPHFNDAILPWDNIRILQKFMINLKNHKGTFMLNPVSASIYAAPVHFLNLHKIRWPLESSCEGFDHKMFDEVLDVASSFADANVEPFSLWEYPCLSLGSSVEVFKMNFNDESCKSSKTILPVESSLKTCNGIVFWVEWKFNNQMKISQEPSQEMRLNELINWSINDRHGVHLIPESQVKRIIKEIEIETVIDDEILINFLYFFNSK</sequence>
<dbReference type="FunFam" id="3.40.50.150:FF:000071">
    <property type="entry name" value="Protein arginine N-methyltransferase 7"/>
    <property type="match status" value="1"/>
</dbReference>
<dbReference type="STRING" id="568069.A0A1J1IAF7"/>
<gene>
    <name evidence="9" type="ORF">CLUMA_CG009903</name>
</gene>
<feature type="domain" description="Protein arginine N-methyltransferase" evidence="8">
    <location>
        <begin position="166"/>
        <end position="329"/>
    </location>
</feature>
<comment type="function">
    <text evidence="6">Arginine methyltransferase that can both catalyze the formation of omega-N monomethylarginine (MMA) and symmetrical dimethylarginine (sDMA).</text>
</comment>
<evidence type="ECO:0000313" key="10">
    <source>
        <dbReference type="Proteomes" id="UP000183832"/>
    </source>
</evidence>
<dbReference type="AlphaFoldDB" id="A0A1J1IAF7"/>
<dbReference type="PROSITE" id="PS51678">
    <property type="entry name" value="SAM_MT_PRMT"/>
    <property type="match status" value="1"/>
</dbReference>
<organism evidence="9 10">
    <name type="scientific">Clunio marinus</name>
    <dbReference type="NCBI Taxonomy" id="568069"/>
    <lineage>
        <taxon>Eukaryota</taxon>
        <taxon>Metazoa</taxon>
        <taxon>Ecdysozoa</taxon>
        <taxon>Arthropoda</taxon>
        <taxon>Hexapoda</taxon>
        <taxon>Insecta</taxon>
        <taxon>Pterygota</taxon>
        <taxon>Neoptera</taxon>
        <taxon>Endopterygota</taxon>
        <taxon>Diptera</taxon>
        <taxon>Nematocera</taxon>
        <taxon>Chironomoidea</taxon>
        <taxon>Chironomidae</taxon>
        <taxon>Clunio</taxon>
    </lineage>
</organism>
<dbReference type="Pfam" id="PF22528">
    <property type="entry name" value="PRMT_C"/>
    <property type="match status" value="1"/>
</dbReference>
<dbReference type="PANTHER" id="PTHR11006:SF4">
    <property type="entry name" value="PROTEIN ARGININE N-METHYLTRANSFERASE 7"/>
    <property type="match status" value="1"/>
</dbReference>
<evidence type="ECO:0000256" key="4">
    <source>
        <dbReference type="ARBA" id="ARBA00022737"/>
    </source>
</evidence>
<protein>
    <recommendedName>
        <fullName evidence="6">Protein arginine N-methyltransferase</fullName>
        <ecNumber evidence="6">2.1.1.-</ecNumber>
    </recommendedName>
</protein>
<evidence type="ECO:0000256" key="2">
    <source>
        <dbReference type="ARBA" id="ARBA00022679"/>
    </source>
</evidence>
<evidence type="ECO:0000256" key="7">
    <source>
        <dbReference type="PROSITE-ProRule" id="PRU01015"/>
    </source>
</evidence>
<dbReference type="CDD" id="cd02440">
    <property type="entry name" value="AdoMet_MTases"/>
    <property type="match status" value="1"/>
</dbReference>
<proteinExistence type="inferred from homology"/>
<evidence type="ECO:0000259" key="8">
    <source>
        <dbReference type="Pfam" id="PF22528"/>
    </source>
</evidence>
<dbReference type="SUPFAM" id="SSF53335">
    <property type="entry name" value="S-adenosyl-L-methionine-dependent methyltransferases"/>
    <property type="match status" value="1"/>
</dbReference>